<sequence length="600" mass="69498">MTVEAYRALDKGSKKWLRNVKQQMESNKFEAGMTEERAQGILNAIDNSQFLIRVKFIQADIEISPEGKYIKRSFKIIDKYEPIRESKKASGIDEKFLVREVSEQSEVGRLDSNAVIYGLYRIRKPDVNRLMPMKDGAFNCVAQRVVEYFDRAKKGHRLTNIRRQKIDTWEKKIRIPGVRVQDVAKLEKILKWPITLLDITHGKIFNSGKYRAGKYEEIEMVVHNEHAFLRNQHFPRDRIVEYYKNDTWKAINNALQSPQVIWLMGVGGETQRVSQFVLEDGRTFRTWKKHTEIIEEGVISDEKKLILSEFFKVVDLAEQHPISEKINEDIKQAYVEHGHGGRWNAPDYHISDVICIDMKECYPASMRGQGEYTPWFNRFGHPIHYLVKVVVNGELPQENITGFAQVRSFKFASNIHSVIPVWYGKHFACRSGEGCAKNKGWAPIVLLRYLLEVSILENLTIGEAIIFLTQQTKVWLPENRDISCAIIGKFTQGGKIDEKRLTHQLVTDESKLDFLIKDCIDAGTFASREKCPLGFILTYYEGYQPQYMHLRASMLAYAHINLLEMLRRFQLNEVVRIATDSITGRNMEYRAPIGHLSGTW</sequence>
<dbReference type="Proteomes" id="UP000266861">
    <property type="component" value="Unassembled WGS sequence"/>
</dbReference>
<comment type="caution">
    <text evidence="1">The sequence shown here is derived from an EMBL/GenBank/DDBJ whole genome shotgun (WGS) entry which is preliminary data.</text>
</comment>
<name>A0A397HUZ6_9GLOM</name>
<organism evidence="1 2">
    <name type="scientific">Diversispora epigaea</name>
    <dbReference type="NCBI Taxonomy" id="1348612"/>
    <lineage>
        <taxon>Eukaryota</taxon>
        <taxon>Fungi</taxon>
        <taxon>Fungi incertae sedis</taxon>
        <taxon>Mucoromycota</taxon>
        <taxon>Glomeromycotina</taxon>
        <taxon>Glomeromycetes</taxon>
        <taxon>Diversisporales</taxon>
        <taxon>Diversisporaceae</taxon>
        <taxon>Diversispora</taxon>
    </lineage>
</organism>
<proteinExistence type="predicted"/>
<accession>A0A397HUZ6</accession>
<evidence type="ECO:0000313" key="2">
    <source>
        <dbReference type="Proteomes" id="UP000266861"/>
    </source>
</evidence>
<keyword evidence="2" id="KW-1185">Reference proteome</keyword>
<dbReference type="EMBL" id="PQFF01000277">
    <property type="protein sequence ID" value="RHZ67045.1"/>
    <property type="molecule type" value="Genomic_DNA"/>
</dbReference>
<dbReference type="AlphaFoldDB" id="A0A397HUZ6"/>
<protein>
    <submittedName>
        <fullName evidence="1">Uncharacterized protein</fullName>
    </submittedName>
</protein>
<gene>
    <name evidence="1" type="ORF">Glove_303g122</name>
</gene>
<dbReference type="OrthoDB" id="2405788at2759"/>
<evidence type="ECO:0000313" key="1">
    <source>
        <dbReference type="EMBL" id="RHZ67045.1"/>
    </source>
</evidence>
<reference evidence="1 2" key="1">
    <citation type="submission" date="2018-08" db="EMBL/GenBank/DDBJ databases">
        <title>Genome and evolution of the arbuscular mycorrhizal fungus Diversispora epigaea (formerly Glomus versiforme) and its bacterial endosymbionts.</title>
        <authorList>
            <person name="Sun X."/>
            <person name="Fei Z."/>
            <person name="Harrison M."/>
        </authorList>
    </citation>
    <scope>NUCLEOTIDE SEQUENCE [LARGE SCALE GENOMIC DNA]</scope>
    <source>
        <strain evidence="1 2">IT104</strain>
    </source>
</reference>